<reference evidence="3 4" key="1">
    <citation type="submission" date="2019-05" db="EMBL/GenBank/DDBJ databases">
        <title>Nesterenkonia sp. GY074 isolated from the Southern Atlantic Ocean.</title>
        <authorList>
            <person name="Zhang G."/>
        </authorList>
    </citation>
    <scope>NUCLEOTIDE SEQUENCE [LARGE SCALE GENOMIC DNA]</scope>
    <source>
        <strain evidence="3 4">GY074</strain>
    </source>
</reference>
<keyword evidence="2" id="KW-0378">Hydrolase</keyword>
<evidence type="ECO:0000313" key="3">
    <source>
        <dbReference type="EMBL" id="TLP99127.1"/>
    </source>
</evidence>
<accession>A0A5R9BEP3</accession>
<dbReference type="Pfam" id="PF13279">
    <property type="entry name" value="4HBT_2"/>
    <property type="match status" value="1"/>
</dbReference>
<dbReference type="InterPro" id="IPR050563">
    <property type="entry name" value="4-hydroxybenzoyl-CoA_TE"/>
</dbReference>
<evidence type="ECO:0000256" key="2">
    <source>
        <dbReference type="ARBA" id="ARBA00022801"/>
    </source>
</evidence>
<dbReference type="OrthoDB" id="9799036at2"/>
<dbReference type="AlphaFoldDB" id="A0A5R9BEP3"/>
<comment type="similarity">
    <text evidence="1">Belongs to the 4-hydroxybenzoyl-CoA thioesterase family.</text>
</comment>
<proteinExistence type="inferred from homology"/>
<protein>
    <submittedName>
        <fullName evidence="3">Acyl-CoA thioesterase</fullName>
    </submittedName>
</protein>
<sequence length="147" mass="15983">MTSAYSPPAVAFQTTLQVRWSDQDLNGHVNNARVITLLEEARIEATRSWSAGSADHSDLVRVVRSMSVAFHQPVHYIPTLSAYVWVTRIGNTSFTIRHELIQHGALCVAGEAAMVLVDPTTGRPSPPTMSLRAGLHKALSHDAKGSL</sequence>
<dbReference type="InterPro" id="IPR029069">
    <property type="entry name" value="HotDog_dom_sf"/>
</dbReference>
<name>A0A5R9BEP3_9MICC</name>
<evidence type="ECO:0000256" key="1">
    <source>
        <dbReference type="ARBA" id="ARBA00005953"/>
    </source>
</evidence>
<comment type="caution">
    <text evidence="3">The sequence shown here is derived from an EMBL/GenBank/DDBJ whole genome shotgun (WGS) entry which is preliminary data.</text>
</comment>
<dbReference type="GO" id="GO:0047617">
    <property type="term" value="F:fatty acyl-CoA hydrolase activity"/>
    <property type="evidence" value="ECO:0007669"/>
    <property type="project" value="TreeGrafter"/>
</dbReference>
<dbReference type="PANTHER" id="PTHR31793:SF27">
    <property type="entry name" value="NOVEL THIOESTERASE SUPERFAMILY DOMAIN AND SAPOSIN A-TYPE DOMAIN CONTAINING PROTEIN (0610012H03RIK)"/>
    <property type="match status" value="1"/>
</dbReference>
<keyword evidence="4" id="KW-1185">Reference proteome</keyword>
<dbReference type="PANTHER" id="PTHR31793">
    <property type="entry name" value="4-HYDROXYBENZOYL-COA THIOESTERASE FAMILY MEMBER"/>
    <property type="match status" value="1"/>
</dbReference>
<organism evidence="3 4">
    <name type="scientific">Nesterenkonia salmonea</name>
    <dbReference type="NCBI Taxonomy" id="1804987"/>
    <lineage>
        <taxon>Bacteria</taxon>
        <taxon>Bacillati</taxon>
        <taxon>Actinomycetota</taxon>
        <taxon>Actinomycetes</taxon>
        <taxon>Micrococcales</taxon>
        <taxon>Micrococcaceae</taxon>
        <taxon>Nesterenkonia</taxon>
    </lineage>
</organism>
<dbReference type="Proteomes" id="UP000310458">
    <property type="component" value="Unassembled WGS sequence"/>
</dbReference>
<evidence type="ECO:0000313" key="4">
    <source>
        <dbReference type="Proteomes" id="UP000310458"/>
    </source>
</evidence>
<dbReference type="Gene3D" id="3.10.129.10">
    <property type="entry name" value="Hotdog Thioesterase"/>
    <property type="match status" value="1"/>
</dbReference>
<gene>
    <name evidence="3" type="ORF">FEF26_03520</name>
</gene>
<dbReference type="SUPFAM" id="SSF54637">
    <property type="entry name" value="Thioesterase/thiol ester dehydrase-isomerase"/>
    <property type="match status" value="1"/>
</dbReference>
<dbReference type="EMBL" id="VAVZ01000006">
    <property type="protein sequence ID" value="TLP99127.1"/>
    <property type="molecule type" value="Genomic_DNA"/>
</dbReference>
<dbReference type="RefSeq" id="WP_138252160.1">
    <property type="nucleotide sequence ID" value="NZ_VAVZ01000006.1"/>
</dbReference>
<dbReference type="CDD" id="cd00586">
    <property type="entry name" value="4HBT"/>
    <property type="match status" value="1"/>
</dbReference>